<dbReference type="GO" id="GO:0005634">
    <property type="term" value="C:nucleus"/>
    <property type="evidence" value="ECO:0007669"/>
    <property type="project" value="UniProtKB-SubCell"/>
</dbReference>
<dbReference type="NCBIfam" id="TIGR03724">
    <property type="entry name" value="arch_bud32"/>
    <property type="match status" value="1"/>
</dbReference>
<keyword evidence="9" id="KW-0418">Kinase</keyword>
<evidence type="ECO:0000256" key="16">
    <source>
        <dbReference type="ARBA" id="ARBA00062157"/>
    </source>
</evidence>
<dbReference type="PROSITE" id="PS50011">
    <property type="entry name" value="PROTEIN_KINASE_DOM"/>
    <property type="match status" value="1"/>
</dbReference>
<comment type="catalytic activity">
    <reaction evidence="14">
        <text>L-seryl-[protein] + ATP = O-phospho-L-seryl-[protein] + ADP + H(+)</text>
        <dbReference type="Rhea" id="RHEA:17989"/>
        <dbReference type="Rhea" id="RHEA-COMP:9863"/>
        <dbReference type="Rhea" id="RHEA-COMP:11604"/>
        <dbReference type="ChEBI" id="CHEBI:15378"/>
        <dbReference type="ChEBI" id="CHEBI:29999"/>
        <dbReference type="ChEBI" id="CHEBI:30616"/>
        <dbReference type="ChEBI" id="CHEBI:83421"/>
        <dbReference type="ChEBI" id="CHEBI:456216"/>
        <dbReference type="EC" id="2.7.11.1"/>
    </reaction>
</comment>
<keyword evidence="6" id="KW-0808">Transferase</keyword>
<dbReference type="InterPro" id="IPR008266">
    <property type="entry name" value="Tyr_kinase_AS"/>
</dbReference>
<dbReference type="AlphaFoldDB" id="A0A914X961"/>
<evidence type="ECO:0000256" key="1">
    <source>
        <dbReference type="ARBA" id="ARBA00004123"/>
    </source>
</evidence>
<name>A0A914X961_9BILA</name>
<comment type="catalytic activity">
    <reaction evidence="13">
        <text>L-threonyl-[protein] + ATP = O-phospho-L-threonyl-[protein] + ADP + H(+)</text>
        <dbReference type="Rhea" id="RHEA:46608"/>
        <dbReference type="Rhea" id="RHEA-COMP:11060"/>
        <dbReference type="Rhea" id="RHEA-COMP:11605"/>
        <dbReference type="ChEBI" id="CHEBI:15378"/>
        <dbReference type="ChEBI" id="CHEBI:30013"/>
        <dbReference type="ChEBI" id="CHEBI:30616"/>
        <dbReference type="ChEBI" id="CHEBI:61977"/>
        <dbReference type="ChEBI" id="CHEBI:456216"/>
        <dbReference type="EC" id="2.7.11.1"/>
    </reaction>
</comment>
<keyword evidence="21" id="KW-1185">Reference proteome</keyword>
<evidence type="ECO:0000259" key="20">
    <source>
        <dbReference type="PROSITE" id="PS50011"/>
    </source>
</evidence>
<dbReference type="GO" id="GO:0008033">
    <property type="term" value="P:tRNA processing"/>
    <property type="evidence" value="ECO:0007669"/>
    <property type="project" value="UniProtKB-KW"/>
</dbReference>
<dbReference type="GO" id="GO:0005829">
    <property type="term" value="C:cytosol"/>
    <property type="evidence" value="ECO:0007669"/>
    <property type="project" value="TreeGrafter"/>
</dbReference>
<dbReference type="Proteomes" id="UP000887566">
    <property type="component" value="Unplaced"/>
</dbReference>
<evidence type="ECO:0000256" key="7">
    <source>
        <dbReference type="ARBA" id="ARBA00022694"/>
    </source>
</evidence>
<dbReference type="FunFam" id="3.30.200.20:FF:000201">
    <property type="entry name" value="TP53-regulating kinase isoform X1"/>
    <property type="match status" value="1"/>
</dbReference>
<evidence type="ECO:0000256" key="12">
    <source>
        <dbReference type="ARBA" id="ARBA00023242"/>
    </source>
</evidence>
<protein>
    <recommendedName>
        <fullName evidence="3">non-specific serine/threonine protein kinase</fullName>
        <ecNumber evidence="3">2.7.11.1</ecNumber>
    </recommendedName>
    <alternativeName>
        <fullName evidence="17">Nori-2</fullName>
    </alternativeName>
    <alternativeName>
        <fullName evidence="18">TP53-regulating kinase</fullName>
    </alternativeName>
    <alternativeName>
        <fullName evidence="19">p53-related protein kinase</fullName>
    </alternativeName>
</protein>
<keyword evidence="4" id="KW-0723">Serine/threonine-protein kinase</keyword>
<evidence type="ECO:0000256" key="13">
    <source>
        <dbReference type="ARBA" id="ARBA00047899"/>
    </source>
</evidence>
<dbReference type="GO" id="GO:0004674">
    <property type="term" value="F:protein serine/threonine kinase activity"/>
    <property type="evidence" value="ECO:0007669"/>
    <property type="project" value="UniProtKB-KW"/>
</dbReference>
<dbReference type="GO" id="GO:0000408">
    <property type="term" value="C:EKC/KEOPS complex"/>
    <property type="evidence" value="ECO:0007669"/>
    <property type="project" value="TreeGrafter"/>
</dbReference>
<evidence type="ECO:0000256" key="5">
    <source>
        <dbReference type="ARBA" id="ARBA00022553"/>
    </source>
</evidence>
<keyword evidence="10" id="KW-0378">Hydrolase</keyword>
<evidence type="ECO:0000256" key="8">
    <source>
        <dbReference type="ARBA" id="ARBA00022741"/>
    </source>
</evidence>
<dbReference type="Pfam" id="PF06293">
    <property type="entry name" value="Kdo"/>
    <property type="match status" value="1"/>
</dbReference>
<evidence type="ECO:0000256" key="14">
    <source>
        <dbReference type="ARBA" id="ARBA00048679"/>
    </source>
</evidence>
<dbReference type="GO" id="GO:0005524">
    <property type="term" value="F:ATP binding"/>
    <property type="evidence" value="ECO:0007669"/>
    <property type="project" value="UniProtKB-KW"/>
</dbReference>
<evidence type="ECO:0000256" key="17">
    <source>
        <dbReference type="ARBA" id="ARBA00079584"/>
    </source>
</evidence>
<reference evidence="22" key="1">
    <citation type="submission" date="2022-11" db="UniProtKB">
        <authorList>
            <consortium name="WormBaseParasite"/>
        </authorList>
    </citation>
    <scope>IDENTIFICATION</scope>
</reference>
<comment type="function">
    <text evidence="15">Component of the EKC/KEOPS complex that is required for the formation of a threonylcarbamoyl group on adenosine at position 37 (t(6)A37) in tRNAs that read codons beginning with adenine. The complex is probably involved in the transfer of the threonylcarbamoyl moiety of threonylcarbamoyl-AMP (TC-AMP) to the N6 group of A37. TP53RK has ATPase activity in the context of the EKC/KEOPS complex and likely plays a supporting role to the catalytic subunit OSGEP. Atypical protein kinase that phosphorylates 'Ser-15' of p53/TP53 protein and may therefore participate in its activation.</text>
</comment>
<evidence type="ECO:0000313" key="21">
    <source>
        <dbReference type="Proteomes" id="UP000887566"/>
    </source>
</evidence>
<dbReference type="PROSITE" id="PS00109">
    <property type="entry name" value="PROTEIN_KINASE_TYR"/>
    <property type="match status" value="1"/>
</dbReference>
<keyword evidence="7" id="KW-0819">tRNA processing</keyword>
<organism evidence="21 22">
    <name type="scientific">Plectus sambesii</name>
    <dbReference type="NCBI Taxonomy" id="2011161"/>
    <lineage>
        <taxon>Eukaryota</taxon>
        <taxon>Metazoa</taxon>
        <taxon>Ecdysozoa</taxon>
        <taxon>Nematoda</taxon>
        <taxon>Chromadorea</taxon>
        <taxon>Plectida</taxon>
        <taxon>Plectina</taxon>
        <taxon>Plectoidea</taxon>
        <taxon>Plectidae</taxon>
        <taxon>Plectus</taxon>
    </lineage>
</organism>
<evidence type="ECO:0000256" key="19">
    <source>
        <dbReference type="ARBA" id="ARBA00081359"/>
    </source>
</evidence>
<keyword evidence="5" id="KW-0597">Phosphoprotein</keyword>
<dbReference type="Gene3D" id="1.10.510.10">
    <property type="entry name" value="Transferase(Phosphotransferase) domain 1"/>
    <property type="match status" value="1"/>
</dbReference>
<evidence type="ECO:0000256" key="9">
    <source>
        <dbReference type="ARBA" id="ARBA00022777"/>
    </source>
</evidence>
<keyword evidence="12" id="KW-0539">Nucleus</keyword>
<dbReference type="PANTHER" id="PTHR12209">
    <property type="entry name" value="NON-SPECIFIC SERINE/THREONINE PROTEIN KINASE"/>
    <property type="match status" value="1"/>
</dbReference>
<evidence type="ECO:0000256" key="15">
    <source>
        <dbReference type="ARBA" id="ARBA00056624"/>
    </source>
</evidence>
<feature type="domain" description="Protein kinase" evidence="20">
    <location>
        <begin position="21"/>
        <end position="244"/>
    </location>
</feature>
<comment type="subcellular location">
    <subcellularLocation>
        <location evidence="1">Nucleus</location>
    </subcellularLocation>
</comment>
<evidence type="ECO:0000256" key="10">
    <source>
        <dbReference type="ARBA" id="ARBA00022801"/>
    </source>
</evidence>
<dbReference type="PANTHER" id="PTHR12209:SF0">
    <property type="entry name" value="EKC_KEOPS COMPLEX SUBUNIT TP53RK"/>
    <property type="match status" value="1"/>
</dbReference>
<comment type="subunit">
    <text evidence="16">Component of the EKC/KEOPS complex composed of at least GON7, TP53RK, TPRKB, OSGEP and LAGE3; the whole complex dimerizes.</text>
</comment>
<dbReference type="GO" id="GO:0016787">
    <property type="term" value="F:hydrolase activity"/>
    <property type="evidence" value="ECO:0007669"/>
    <property type="project" value="UniProtKB-KW"/>
</dbReference>
<evidence type="ECO:0000256" key="2">
    <source>
        <dbReference type="ARBA" id="ARBA00010630"/>
    </source>
</evidence>
<evidence type="ECO:0000256" key="6">
    <source>
        <dbReference type="ARBA" id="ARBA00022679"/>
    </source>
</evidence>
<evidence type="ECO:0000256" key="18">
    <source>
        <dbReference type="ARBA" id="ARBA00080585"/>
    </source>
</evidence>
<dbReference type="SMART" id="SM00220">
    <property type="entry name" value="S_TKc"/>
    <property type="match status" value="1"/>
</dbReference>
<sequence>MEVDEGVPLADEQVEVEFGYEIDSATLKQGAEARLFRCTYLGRPAVAKERFEKKYRHPQLDTLLTKERLKAELRALVKCRQLGIDVPTVYFIDSAKNRIIMERIEGDLTVRDYIERVRKDPSNSFAELLRPLANDIGDMLANLHKANMVHGDLTTSNLLLRNADPSKLVVIDFGLSYAQVTAEDKGVDLYVLEKALLSTHPNTEFLFEIILESYRKSAGKKSAENVIRKLDEIRLRGRKREMIG</sequence>
<comment type="similarity">
    <text evidence="2">Belongs to the protein kinase superfamily. BUD32 family.</text>
</comment>
<keyword evidence="11" id="KW-0067">ATP-binding</keyword>
<dbReference type="InterPro" id="IPR022495">
    <property type="entry name" value="Bud32"/>
</dbReference>
<dbReference type="WBParaSite" id="PSAMB.scaffold7075size8275.g29554.t1">
    <property type="protein sequence ID" value="PSAMB.scaffold7075size8275.g29554.t1"/>
    <property type="gene ID" value="PSAMB.scaffold7075size8275.g29554"/>
</dbReference>
<evidence type="ECO:0000256" key="11">
    <source>
        <dbReference type="ARBA" id="ARBA00022840"/>
    </source>
</evidence>
<dbReference type="InterPro" id="IPR000719">
    <property type="entry name" value="Prot_kinase_dom"/>
</dbReference>
<evidence type="ECO:0000256" key="4">
    <source>
        <dbReference type="ARBA" id="ARBA00022527"/>
    </source>
</evidence>
<dbReference type="SUPFAM" id="SSF56112">
    <property type="entry name" value="Protein kinase-like (PK-like)"/>
    <property type="match status" value="1"/>
</dbReference>
<dbReference type="Gene3D" id="3.30.200.20">
    <property type="entry name" value="Phosphorylase Kinase, domain 1"/>
    <property type="match status" value="1"/>
</dbReference>
<evidence type="ECO:0000313" key="22">
    <source>
        <dbReference type="WBParaSite" id="PSAMB.scaffold7075size8275.g29554.t1"/>
    </source>
</evidence>
<dbReference type="EC" id="2.7.11.1" evidence="3"/>
<proteinExistence type="inferred from homology"/>
<evidence type="ECO:0000256" key="3">
    <source>
        <dbReference type="ARBA" id="ARBA00012513"/>
    </source>
</evidence>
<accession>A0A914X961</accession>
<dbReference type="InterPro" id="IPR011009">
    <property type="entry name" value="Kinase-like_dom_sf"/>
</dbReference>
<keyword evidence="8" id="KW-0547">Nucleotide-binding</keyword>
<dbReference type="FunFam" id="1.10.510.10:FF:000323">
    <property type="entry name" value="TP53-regulating kinase, putative"/>
    <property type="match status" value="1"/>
</dbReference>
<dbReference type="GO" id="GO:0070525">
    <property type="term" value="P:tRNA threonylcarbamoyladenosine metabolic process"/>
    <property type="evidence" value="ECO:0007669"/>
    <property type="project" value="TreeGrafter"/>
</dbReference>